<dbReference type="RefSeq" id="WP_061093778.1">
    <property type="nucleotide sequence ID" value="NZ_CP013927.1"/>
</dbReference>
<keyword evidence="1" id="KW-1133">Transmembrane helix</keyword>
<evidence type="ECO:0000313" key="3">
    <source>
        <dbReference type="Proteomes" id="UP000056750"/>
    </source>
</evidence>
<protein>
    <recommendedName>
        <fullName evidence="4">Pilin accessory protein (PilO)</fullName>
    </recommendedName>
</protein>
<dbReference type="EMBL" id="CP013927">
    <property type="protein sequence ID" value="AMJ76739.1"/>
    <property type="molecule type" value="Genomic_DNA"/>
</dbReference>
<feature type="transmembrane region" description="Helical" evidence="1">
    <location>
        <begin position="206"/>
        <end position="227"/>
    </location>
</feature>
<evidence type="ECO:0008006" key="4">
    <source>
        <dbReference type="Google" id="ProtNLM"/>
    </source>
</evidence>
<keyword evidence="1" id="KW-0472">Membrane</keyword>
<proteinExistence type="predicted"/>
<dbReference type="Proteomes" id="UP000056750">
    <property type="component" value="Plasmid pASTE61-200"/>
</dbReference>
<keyword evidence="2" id="KW-0614">Plasmid</keyword>
<sequence length="440" mass="49908">MRVIELQDKEIVWVINPIRTKVSDRDLVRAVEKYLDKRSAIYASATRINSTAWIASADFEQRHLKKAFDFAAFVKGHMSPNGVAVYIEPVHLTSEVEGKNYCFVCLQDGEIILDKVLNRQDIVDELRMLRDEAQHLQSRGNDVKSTLSFYSCEEDFNEALKDFPNAKIESLDTSWLNSLEPTSAYGFVKSSKIREMVMPRNISLRLLPIVGGVIGVALLLAWVGGAFEKPIEVKRVKDEWASYRTFTEKKAPQLSNRIAQDYNNLRAFDATLTGWHVAEVKHSKSQDIIYRLINDGGYTADLNKTVDTISKKFGIAMLMDYTRQGSIITSRGANTPMFKESQSERWNLRTLYQTFDDDLKVLGTNVSLTFTNFESPDPTSKKWRAIKGQIILDRAPLDTLLLITAAAKNKPISIVSGNYQTSEGWISGNYTIVMYGEDQW</sequence>
<evidence type="ECO:0000256" key="1">
    <source>
        <dbReference type="SAM" id="Phobius"/>
    </source>
</evidence>
<keyword evidence="1" id="KW-0812">Transmembrane</keyword>
<gene>
    <name evidence="2" type="ORF">AVL57_00940</name>
</gene>
<keyword evidence="3" id="KW-1185">Reference proteome</keyword>
<name>A0ABN4LU55_9ALTE</name>
<geneLocation type="plasmid" evidence="2 3">
    <name>pASTE61-200</name>
</geneLocation>
<accession>A0ABN4LU55</accession>
<reference evidence="2 3" key="1">
    <citation type="submission" date="2015-12" db="EMBL/GenBank/DDBJ databases">
        <title>Intraspecies pangenome expansion in the marine bacterium Alteromonas.</title>
        <authorList>
            <person name="Lopez-Perez M."/>
            <person name="Rodriguez-Valera F."/>
        </authorList>
    </citation>
    <scope>NUCLEOTIDE SEQUENCE [LARGE SCALE GENOMIC DNA]</scope>
    <source>
        <strain evidence="2 3">LMG 21861</strain>
        <plasmid evidence="2 3">pASTE61-200</plasmid>
    </source>
</reference>
<evidence type="ECO:0000313" key="2">
    <source>
        <dbReference type="EMBL" id="AMJ76739.1"/>
    </source>
</evidence>
<organism evidence="2 3">
    <name type="scientific">Alteromonas stellipolaris</name>
    <dbReference type="NCBI Taxonomy" id="233316"/>
    <lineage>
        <taxon>Bacteria</taxon>
        <taxon>Pseudomonadati</taxon>
        <taxon>Pseudomonadota</taxon>
        <taxon>Gammaproteobacteria</taxon>
        <taxon>Alteromonadales</taxon>
        <taxon>Alteromonadaceae</taxon>
        <taxon>Alteromonas/Salinimonas group</taxon>
        <taxon>Alteromonas</taxon>
    </lineage>
</organism>